<dbReference type="HOGENOM" id="CLU_038447_0_0_2"/>
<name>D3DZF2_METRM</name>
<dbReference type="PATRIC" id="fig|634498.28.peg.1781"/>
<dbReference type="OrthoDB" id="120859at2157"/>
<reference evidence="1 2" key="1">
    <citation type="journal article" date="2010" name="PLoS ONE">
        <title>The genome sequence of the rumen methanogen Methanobrevibacter ruminantium reveals new possibilities for controlling ruminant methane emissions.</title>
        <authorList>
            <person name="Leahy S.C."/>
            <person name="Kelly W.J."/>
            <person name="Altermann E."/>
            <person name="Ronimus R.S."/>
            <person name="Yeoman C.J."/>
            <person name="Pacheco D.M."/>
            <person name="Li D."/>
            <person name="Kong Z."/>
            <person name="McTavish S."/>
            <person name="Sang C."/>
            <person name="Lambie S.C."/>
            <person name="Janssen P.H."/>
            <person name="Dey D."/>
            <person name="Attwood G.T."/>
        </authorList>
    </citation>
    <scope>NUCLEOTIDE SEQUENCE [LARGE SCALE GENOMIC DNA]</scope>
    <source>
        <strain evidence="2">ATCC 35063 / DSM 1093 / JCM 13430 / OCM 146 / M1</strain>
    </source>
</reference>
<proteinExistence type="predicted"/>
<dbReference type="EMBL" id="CP001719">
    <property type="protein sequence ID" value="ADC47630.1"/>
    <property type="molecule type" value="Genomic_DNA"/>
</dbReference>
<dbReference type="Proteomes" id="UP000008680">
    <property type="component" value="Chromosome"/>
</dbReference>
<keyword evidence="2" id="KW-1185">Reference proteome</keyword>
<dbReference type="eggNOG" id="arCOG03231">
    <property type="taxonomic scope" value="Archaea"/>
</dbReference>
<dbReference type="GeneID" id="8771444"/>
<dbReference type="STRING" id="634498.mru_1780"/>
<gene>
    <name evidence="1" type="ordered locus">mru_1780</name>
</gene>
<dbReference type="InterPro" id="IPR012032">
    <property type="entry name" value="UCP006598"/>
</dbReference>
<dbReference type="KEGG" id="mru:mru_1780"/>
<evidence type="ECO:0000313" key="1">
    <source>
        <dbReference type="EMBL" id="ADC47630.1"/>
    </source>
</evidence>
<dbReference type="AlphaFoldDB" id="D3DZF2"/>
<evidence type="ECO:0000313" key="2">
    <source>
        <dbReference type="Proteomes" id="UP000008680"/>
    </source>
</evidence>
<evidence type="ECO:0008006" key="3">
    <source>
        <dbReference type="Google" id="ProtNLM"/>
    </source>
</evidence>
<dbReference type="RefSeq" id="WP_012956578.1">
    <property type="nucleotide sequence ID" value="NC_013790.1"/>
</dbReference>
<dbReference type="Pfam" id="PF09890">
    <property type="entry name" value="DUF2117"/>
    <property type="match status" value="1"/>
</dbReference>
<sequence length="413" mass="46245">MEIGVVVHGPGIIDSGWAIKIIDILSNYGNVHCRLGGTMGRTAVIDAALEDAIDISLKLLPSQSLELFNREGVDIIFLLNYGKSPETGRVFGYKVFNHYFKQISNEDYLATNHKPLYDASVPVIQIERPGEEDGSIISWNTELNEQLSKSRKGRFKLGLGKKNMVESLSFNFEELFDHLKTSLNLVEVTPEEVVSNYFSNNQERKDEEDIEKILRSYDDYDISHYTYRKIHGVSPDENIFINGIVVGYSNGDSIVLVARDGLIADIINGTIKYHGLEKLGPVDLERVIVKTGLLRKSDDVNPRVLSNKDISLKDTERHIYSGEISEDDYSFKVAYVDHAAYDIYKFKDFDLVVTIGDDTSLVASDILYRFDIPIIGITDGDLDKVVENGFVNEKSTIIEVASGFDDIAGPSHS</sequence>
<organism evidence="1 2">
    <name type="scientific">Methanobrevibacter ruminantium (strain ATCC 35063 / DSM 1093 / JCM 13430 / OCM 146 / M1)</name>
    <name type="common">Methanobacterium ruminantium</name>
    <dbReference type="NCBI Taxonomy" id="634498"/>
    <lineage>
        <taxon>Archaea</taxon>
        <taxon>Methanobacteriati</taxon>
        <taxon>Methanobacteriota</taxon>
        <taxon>Methanomada group</taxon>
        <taxon>Methanobacteria</taxon>
        <taxon>Methanobacteriales</taxon>
        <taxon>Methanobacteriaceae</taxon>
        <taxon>Methanobrevibacter</taxon>
    </lineage>
</organism>
<protein>
    <recommendedName>
        <fullName evidence="3">DUF2117 domain-containing protein</fullName>
    </recommendedName>
</protein>
<accession>D3DZF2</accession>